<feature type="transmembrane region" description="Helical" evidence="7">
    <location>
        <begin position="348"/>
        <end position="371"/>
    </location>
</feature>
<keyword evidence="3" id="KW-1003">Cell membrane</keyword>
<evidence type="ECO:0000256" key="5">
    <source>
        <dbReference type="ARBA" id="ARBA00022989"/>
    </source>
</evidence>
<sequence length="374" mass="38633">MANLLGARTTLLDDSPRSSPTRGAAAGGMLIVAVVFVVVLLWAKWIPYAARTAHVSGTHTWSGSSILAVGGVHAGNAPSWHAATTFTRAYVKAIWKALAAAVLISAAIQALLSRAWLLRMMNRRGRVQSAVIGGLVSTPSMMCTCCTAPVASTLRRDGVSSSAAVAYWLGNPLLNPAVLVFLAFVAPWQWTVTRLGMGVALVVGGSALVSRLTDRPAPAAAVEQLTGSSPLDSPSGPADWFAQAPARFARALLRLTLTLLPEYLVVVMLIGAFRGWLFPLGRDHLHTGVLVVLIAAVVGTLLVIPTAGEIPILQGLAVAGLSLGGVGALLVTLPAASLPGMAMVWRAFGWRLTLSVAALVAVGGVLAGALLSAL</sequence>
<feature type="transmembrane region" description="Helical" evidence="7">
    <location>
        <begin position="316"/>
        <end position="336"/>
    </location>
</feature>
<dbReference type="PANTHER" id="PTHR43299:SF1">
    <property type="entry name" value="UPF0718 PROTEIN YRAQ"/>
    <property type="match status" value="1"/>
</dbReference>
<dbReference type="Proteomes" id="UP001183176">
    <property type="component" value="Unassembled WGS sequence"/>
</dbReference>
<reference evidence="9" key="1">
    <citation type="submission" date="2023-07" db="EMBL/GenBank/DDBJ databases">
        <title>30 novel species of actinomycetes from the DSMZ collection.</title>
        <authorList>
            <person name="Nouioui I."/>
        </authorList>
    </citation>
    <scope>NUCLEOTIDE SEQUENCE [LARGE SCALE GENOMIC DNA]</scope>
    <source>
        <strain evidence="9">DSM 44399</strain>
    </source>
</reference>
<feature type="transmembrane region" description="Helical" evidence="7">
    <location>
        <begin position="94"/>
        <end position="117"/>
    </location>
</feature>
<dbReference type="PANTHER" id="PTHR43299">
    <property type="entry name" value="UPF0718 PROTEIN YRAQ"/>
    <property type="match status" value="1"/>
</dbReference>
<dbReference type="EMBL" id="JAVREH010000010">
    <property type="protein sequence ID" value="MDT0261748.1"/>
    <property type="molecule type" value="Genomic_DNA"/>
</dbReference>
<dbReference type="Pfam" id="PF03773">
    <property type="entry name" value="ArsP_1"/>
    <property type="match status" value="1"/>
</dbReference>
<evidence type="ECO:0000313" key="8">
    <source>
        <dbReference type="EMBL" id="MDT0261748.1"/>
    </source>
</evidence>
<evidence type="ECO:0000313" key="9">
    <source>
        <dbReference type="Proteomes" id="UP001183176"/>
    </source>
</evidence>
<evidence type="ECO:0000256" key="6">
    <source>
        <dbReference type="ARBA" id="ARBA00023136"/>
    </source>
</evidence>
<feature type="transmembrane region" description="Helical" evidence="7">
    <location>
        <begin position="55"/>
        <end position="74"/>
    </location>
</feature>
<gene>
    <name evidence="8" type="ORF">RM423_10110</name>
</gene>
<evidence type="ECO:0000256" key="2">
    <source>
        <dbReference type="ARBA" id="ARBA00006386"/>
    </source>
</evidence>
<protein>
    <submittedName>
        <fullName evidence="8">Permease</fullName>
    </submittedName>
</protein>
<dbReference type="InterPro" id="IPR005524">
    <property type="entry name" value="DUF318"/>
</dbReference>
<feature type="transmembrane region" description="Helical" evidence="7">
    <location>
        <begin position="251"/>
        <end position="273"/>
    </location>
</feature>
<accession>A0ABU2JAJ4</accession>
<evidence type="ECO:0000256" key="3">
    <source>
        <dbReference type="ARBA" id="ARBA00022475"/>
    </source>
</evidence>
<keyword evidence="6 7" id="KW-0472">Membrane</keyword>
<feature type="transmembrane region" description="Helical" evidence="7">
    <location>
        <begin position="24"/>
        <end position="43"/>
    </location>
</feature>
<keyword evidence="5 7" id="KW-1133">Transmembrane helix</keyword>
<comment type="subcellular location">
    <subcellularLocation>
        <location evidence="1">Cell membrane</location>
        <topology evidence="1">Multi-pass membrane protein</topology>
    </subcellularLocation>
</comment>
<dbReference type="RefSeq" id="WP_311422902.1">
    <property type="nucleotide sequence ID" value="NZ_JAVREH010000010.1"/>
</dbReference>
<comment type="caution">
    <text evidence="8">The sequence shown here is derived from an EMBL/GenBank/DDBJ whole genome shotgun (WGS) entry which is preliminary data.</text>
</comment>
<keyword evidence="9" id="KW-1185">Reference proteome</keyword>
<evidence type="ECO:0000256" key="7">
    <source>
        <dbReference type="SAM" id="Phobius"/>
    </source>
</evidence>
<keyword evidence="4 7" id="KW-0812">Transmembrane</keyword>
<evidence type="ECO:0000256" key="4">
    <source>
        <dbReference type="ARBA" id="ARBA00022692"/>
    </source>
</evidence>
<organism evidence="8 9">
    <name type="scientific">Jatrophihabitans lederbergiae</name>
    <dbReference type="NCBI Taxonomy" id="3075547"/>
    <lineage>
        <taxon>Bacteria</taxon>
        <taxon>Bacillati</taxon>
        <taxon>Actinomycetota</taxon>
        <taxon>Actinomycetes</taxon>
        <taxon>Jatrophihabitantales</taxon>
        <taxon>Jatrophihabitantaceae</taxon>
        <taxon>Jatrophihabitans</taxon>
    </lineage>
</organism>
<proteinExistence type="inferred from homology"/>
<feature type="transmembrane region" description="Helical" evidence="7">
    <location>
        <begin position="285"/>
        <end position="304"/>
    </location>
</feature>
<comment type="similarity">
    <text evidence="2">Belongs to the UPF0718 family.</text>
</comment>
<evidence type="ECO:0000256" key="1">
    <source>
        <dbReference type="ARBA" id="ARBA00004651"/>
    </source>
</evidence>
<feature type="transmembrane region" description="Helical" evidence="7">
    <location>
        <begin position="165"/>
        <end position="186"/>
    </location>
</feature>
<name>A0ABU2JAJ4_9ACTN</name>